<evidence type="ECO:0008006" key="3">
    <source>
        <dbReference type="Google" id="ProtNLM"/>
    </source>
</evidence>
<sequence length="237" mass="26887">MIYTFFGTDEQKTRAKAHTFIDALKKKRPDAPFFLVKSDGNSIVQLEELSQGAGLFYEKQIVFADHVFGEDGAKEYMKTLLPMMKNSDSVFVVLEGKLLAPEKKLFEKYSLEVKEFEVVEKKKTEFNVFALGDALISQDKIKLWSLYLEAIEEGKTPEEIQGTLMWQAKSMALAAKAKYAGETGLKPFVFSKAKNAGARYTKTEMEQLPWSLTEMLHASRLEGEDLSVAMERWVLSL</sequence>
<dbReference type="EMBL" id="PCXL01000026">
    <property type="protein sequence ID" value="PIR37249.1"/>
    <property type="molecule type" value="Genomic_DNA"/>
</dbReference>
<name>A0A2H0QSF6_9BACT</name>
<dbReference type="Gene3D" id="1.20.272.10">
    <property type="match status" value="1"/>
</dbReference>
<evidence type="ECO:0000313" key="1">
    <source>
        <dbReference type="EMBL" id="PIR37249.1"/>
    </source>
</evidence>
<protein>
    <recommendedName>
        <fullName evidence="3">DNA polymerase III delta N-terminal domain-containing protein</fullName>
    </recommendedName>
</protein>
<dbReference type="Proteomes" id="UP000231333">
    <property type="component" value="Unassembled WGS sequence"/>
</dbReference>
<gene>
    <name evidence="1" type="ORF">COV34_03445</name>
</gene>
<proteinExistence type="predicted"/>
<dbReference type="AlphaFoldDB" id="A0A2H0QSF6"/>
<reference evidence="1 2" key="1">
    <citation type="submission" date="2017-09" db="EMBL/GenBank/DDBJ databases">
        <title>Depth-based differentiation of microbial function through sediment-hosted aquifers and enrichment of novel symbionts in the deep terrestrial subsurface.</title>
        <authorList>
            <person name="Probst A.J."/>
            <person name="Ladd B."/>
            <person name="Jarett J.K."/>
            <person name="Geller-Mcgrath D.E."/>
            <person name="Sieber C.M."/>
            <person name="Emerson J.B."/>
            <person name="Anantharaman K."/>
            <person name="Thomas B.C."/>
            <person name="Malmstrom R."/>
            <person name="Stieglmeier M."/>
            <person name="Klingl A."/>
            <person name="Woyke T."/>
            <person name="Ryan C.M."/>
            <person name="Banfield J.F."/>
        </authorList>
    </citation>
    <scope>NUCLEOTIDE SEQUENCE [LARGE SCALE GENOMIC DNA]</scope>
    <source>
        <strain evidence="1">CG10_big_fil_rev_8_21_14_0_10_42_12</strain>
    </source>
</reference>
<comment type="caution">
    <text evidence="1">The sequence shown here is derived from an EMBL/GenBank/DDBJ whole genome shotgun (WGS) entry which is preliminary data.</text>
</comment>
<evidence type="ECO:0000313" key="2">
    <source>
        <dbReference type="Proteomes" id="UP000231333"/>
    </source>
</evidence>
<organism evidence="1 2">
    <name type="scientific">Candidatus Zambryskibacteria bacterium CG10_big_fil_rev_8_21_14_0_10_42_12</name>
    <dbReference type="NCBI Taxonomy" id="1975115"/>
    <lineage>
        <taxon>Bacteria</taxon>
        <taxon>Candidatus Zambryskiibacteriota</taxon>
    </lineage>
</organism>
<accession>A0A2H0QSF6</accession>